<evidence type="ECO:0008006" key="3">
    <source>
        <dbReference type="Google" id="ProtNLM"/>
    </source>
</evidence>
<dbReference type="Proteomes" id="UP001500740">
    <property type="component" value="Unassembled WGS sequence"/>
</dbReference>
<accession>A0ABP3K5B8</accession>
<organism evidence="1 2">
    <name type="scientific">Alkalibacillus silvisoli</name>
    <dbReference type="NCBI Taxonomy" id="392823"/>
    <lineage>
        <taxon>Bacteria</taxon>
        <taxon>Bacillati</taxon>
        <taxon>Bacillota</taxon>
        <taxon>Bacilli</taxon>
        <taxon>Bacillales</taxon>
        <taxon>Bacillaceae</taxon>
        <taxon>Alkalibacillus</taxon>
    </lineage>
</organism>
<reference evidence="2" key="1">
    <citation type="journal article" date="2019" name="Int. J. Syst. Evol. Microbiol.">
        <title>The Global Catalogue of Microorganisms (GCM) 10K type strain sequencing project: providing services to taxonomists for standard genome sequencing and annotation.</title>
        <authorList>
            <consortium name="The Broad Institute Genomics Platform"/>
            <consortium name="The Broad Institute Genome Sequencing Center for Infectious Disease"/>
            <person name="Wu L."/>
            <person name="Ma J."/>
        </authorList>
    </citation>
    <scope>NUCLEOTIDE SEQUENCE [LARGE SCALE GENOMIC DNA]</scope>
    <source>
        <strain evidence="2">JCM 14193</strain>
    </source>
</reference>
<name>A0ABP3K5B8_9BACI</name>
<evidence type="ECO:0000313" key="1">
    <source>
        <dbReference type="EMBL" id="GAA0471935.1"/>
    </source>
</evidence>
<dbReference type="RefSeq" id="WP_343784979.1">
    <property type="nucleotide sequence ID" value="NZ_BAAACZ010000030.1"/>
</dbReference>
<dbReference type="EMBL" id="BAAACZ010000030">
    <property type="protein sequence ID" value="GAA0471935.1"/>
    <property type="molecule type" value="Genomic_DNA"/>
</dbReference>
<proteinExistence type="predicted"/>
<sequence>MKRIEFEKGELSILLMLLKFMKSYTKQALINQFGKEQGKAQFNNYKSLISELSQAAGKVDEQSANVGVELNGEHVKILQMFLTGYLQQMGTDTSNAQVLMNVREKVS</sequence>
<evidence type="ECO:0000313" key="2">
    <source>
        <dbReference type="Proteomes" id="UP001500740"/>
    </source>
</evidence>
<gene>
    <name evidence="1" type="ORF">GCM10008935_29880</name>
</gene>
<protein>
    <recommendedName>
        <fullName evidence="3">DUF1878 family protein</fullName>
    </recommendedName>
</protein>
<keyword evidence="2" id="KW-1185">Reference proteome</keyword>
<comment type="caution">
    <text evidence="1">The sequence shown here is derived from an EMBL/GenBank/DDBJ whole genome shotgun (WGS) entry which is preliminary data.</text>
</comment>